<keyword evidence="2" id="KW-1185">Reference proteome</keyword>
<comment type="caution">
    <text evidence="1">The sequence shown here is derived from an EMBL/GenBank/DDBJ whole genome shotgun (WGS) entry which is preliminary data.</text>
</comment>
<dbReference type="EMBL" id="BOMI01000067">
    <property type="protein sequence ID" value="GID74985.1"/>
    <property type="molecule type" value="Genomic_DNA"/>
</dbReference>
<dbReference type="Pfam" id="PF18143">
    <property type="entry name" value="HAD_SAK_2"/>
    <property type="match status" value="1"/>
</dbReference>
<proteinExistence type="predicted"/>
<organism evidence="1 2">
    <name type="scientific">Paractinoplanes deccanensis</name>
    <dbReference type="NCBI Taxonomy" id="113561"/>
    <lineage>
        <taxon>Bacteria</taxon>
        <taxon>Bacillati</taxon>
        <taxon>Actinomycetota</taxon>
        <taxon>Actinomycetes</taxon>
        <taxon>Micromonosporales</taxon>
        <taxon>Micromonosporaceae</taxon>
        <taxon>Paractinoplanes</taxon>
    </lineage>
</organism>
<accession>A0ABQ3Y548</accession>
<evidence type="ECO:0000313" key="1">
    <source>
        <dbReference type="EMBL" id="GID74985.1"/>
    </source>
</evidence>
<dbReference type="RefSeq" id="WP_203764386.1">
    <property type="nucleotide sequence ID" value="NZ_BAAABO010000036.1"/>
</dbReference>
<protein>
    <recommendedName>
        <fullName evidence="3">Secreted protein</fullName>
    </recommendedName>
</protein>
<sequence length="152" mass="16523">MRALLYLDVDGVLLPFGPRALSPADPANPLLGRLNPADGPALLALSCRLVWATTWLAEANDVIAPRLGLPTLPVLDPPAASRPPLHGLHCKTAPITAHAAGRPFIWLDDEITETDRWWIENQHPGRALPHRVDPRTGLTPADFAAVHSWLRA</sequence>
<evidence type="ECO:0008006" key="3">
    <source>
        <dbReference type="Google" id="ProtNLM"/>
    </source>
</evidence>
<dbReference type="Proteomes" id="UP000609879">
    <property type="component" value="Unassembled WGS sequence"/>
</dbReference>
<reference evidence="1 2" key="1">
    <citation type="submission" date="2021-01" db="EMBL/GenBank/DDBJ databases">
        <title>Whole genome shotgun sequence of Actinoplanes deccanensis NBRC 13994.</title>
        <authorList>
            <person name="Komaki H."/>
            <person name="Tamura T."/>
        </authorList>
    </citation>
    <scope>NUCLEOTIDE SEQUENCE [LARGE SCALE GENOMIC DNA]</scope>
    <source>
        <strain evidence="1 2">NBRC 13994</strain>
    </source>
</reference>
<gene>
    <name evidence="1" type="ORF">Ade02nite_36260</name>
</gene>
<evidence type="ECO:0000313" key="2">
    <source>
        <dbReference type="Proteomes" id="UP000609879"/>
    </source>
</evidence>
<name>A0ABQ3Y548_9ACTN</name>